<reference evidence="2 3" key="1">
    <citation type="journal article" date="2024" name="Science">
        <title>Giant polyketide synthase enzymes in the biosynthesis of giant marine polyether toxins.</title>
        <authorList>
            <person name="Fallon T.R."/>
            <person name="Shende V.V."/>
            <person name="Wierzbicki I.H."/>
            <person name="Pendleton A.L."/>
            <person name="Watervoot N.F."/>
            <person name="Auber R.P."/>
            <person name="Gonzalez D.J."/>
            <person name="Wisecaver J.H."/>
            <person name="Moore B.S."/>
        </authorList>
    </citation>
    <scope>NUCLEOTIDE SEQUENCE [LARGE SCALE GENOMIC DNA]</scope>
    <source>
        <strain evidence="2 3">12B1</strain>
    </source>
</reference>
<gene>
    <name evidence="2" type="ORF">AB1Y20_007847</name>
</gene>
<evidence type="ECO:0000256" key="1">
    <source>
        <dbReference type="SAM" id="MobiDB-lite"/>
    </source>
</evidence>
<name>A0AB34IUN4_PRYPA</name>
<dbReference type="EMBL" id="JBGBPQ010000018">
    <property type="protein sequence ID" value="KAL1506983.1"/>
    <property type="molecule type" value="Genomic_DNA"/>
</dbReference>
<protein>
    <recommendedName>
        <fullName evidence="4">Reverse transcriptase Ty1/copia-type domain-containing protein</fullName>
    </recommendedName>
</protein>
<dbReference type="PANTHER" id="PTHR11439:SF467">
    <property type="entry name" value="INTEGRASE CATALYTIC DOMAIN-CONTAINING PROTEIN"/>
    <property type="match status" value="1"/>
</dbReference>
<dbReference type="PANTHER" id="PTHR11439">
    <property type="entry name" value="GAG-POL-RELATED RETROTRANSPOSON"/>
    <property type="match status" value="1"/>
</dbReference>
<proteinExistence type="predicted"/>
<evidence type="ECO:0000313" key="3">
    <source>
        <dbReference type="Proteomes" id="UP001515480"/>
    </source>
</evidence>
<evidence type="ECO:0008006" key="4">
    <source>
        <dbReference type="Google" id="ProtNLM"/>
    </source>
</evidence>
<dbReference type="Proteomes" id="UP001515480">
    <property type="component" value="Unassembled WGS sequence"/>
</dbReference>
<feature type="region of interest" description="Disordered" evidence="1">
    <location>
        <begin position="1"/>
        <end position="25"/>
    </location>
</feature>
<accession>A0AB34IUN4</accession>
<organism evidence="2 3">
    <name type="scientific">Prymnesium parvum</name>
    <name type="common">Toxic golden alga</name>
    <dbReference type="NCBI Taxonomy" id="97485"/>
    <lineage>
        <taxon>Eukaryota</taxon>
        <taxon>Haptista</taxon>
        <taxon>Haptophyta</taxon>
        <taxon>Prymnesiophyceae</taxon>
        <taxon>Prymnesiales</taxon>
        <taxon>Prymnesiaceae</taxon>
        <taxon>Prymnesium</taxon>
    </lineage>
</organism>
<comment type="caution">
    <text evidence="2">The sequence shown here is derived from an EMBL/GenBank/DDBJ whole genome shotgun (WGS) entry which is preliminary data.</text>
</comment>
<evidence type="ECO:0000313" key="2">
    <source>
        <dbReference type="EMBL" id="KAL1506983.1"/>
    </source>
</evidence>
<keyword evidence="3" id="KW-1185">Reference proteome</keyword>
<sequence>MATDDTDDVATPAAPSRVMSDIPTPSSYAEATNARYASRWRDAMNEEIKSLQEHGTWELVERSKLPRGRKPTKSKWVYRVKLNRDGLKLCLQHFDVKNAFTQSDIDHEIYVEPAKGFEVLGVYVDDIILAHKNENDLKWFIDGFTGPNGFKSNHLGKLSWFLGAEIKVVTLSSAEAEYAAAAHTTREVLFVQNMLSDLNVEIKKPTVIFIDNQAAIKIAENLVPVHISTKLQKADGFTKLLDNSAFKLWKTNVVQFDAR</sequence>
<dbReference type="AlphaFoldDB" id="A0AB34IUN4"/>